<dbReference type="EMBL" id="CM056810">
    <property type="protein sequence ID" value="KAJ8645265.1"/>
    <property type="molecule type" value="Genomic_DNA"/>
</dbReference>
<reference evidence="1 2" key="1">
    <citation type="journal article" date="2022" name="Hortic Res">
        <title>A haplotype resolved chromosomal level avocado genome allows analysis of novel avocado genes.</title>
        <authorList>
            <person name="Nath O."/>
            <person name="Fletcher S.J."/>
            <person name="Hayward A."/>
            <person name="Shaw L.M."/>
            <person name="Masouleh A.K."/>
            <person name="Furtado A."/>
            <person name="Henry R.J."/>
            <person name="Mitter N."/>
        </authorList>
    </citation>
    <scope>NUCLEOTIDE SEQUENCE [LARGE SCALE GENOMIC DNA]</scope>
    <source>
        <strain evidence="2">cv. Hass</strain>
    </source>
</reference>
<accession>A0ACC2MHT1</accession>
<name>A0ACC2MHT1_PERAE</name>
<gene>
    <name evidence="1" type="ORF">MRB53_007013</name>
</gene>
<evidence type="ECO:0000313" key="2">
    <source>
        <dbReference type="Proteomes" id="UP001234297"/>
    </source>
</evidence>
<organism evidence="1 2">
    <name type="scientific">Persea americana</name>
    <name type="common">Avocado</name>
    <dbReference type="NCBI Taxonomy" id="3435"/>
    <lineage>
        <taxon>Eukaryota</taxon>
        <taxon>Viridiplantae</taxon>
        <taxon>Streptophyta</taxon>
        <taxon>Embryophyta</taxon>
        <taxon>Tracheophyta</taxon>
        <taxon>Spermatophyta</taxon>
        <taxon>Magnoliopsida</taxon>
        <taxon>Magnoliidae</taxon>
        <taxon>Laurales</taxon>
        <taxon>Lauraceae</taxon>
        <taxon>Persea</taxon>
    </lineage>
</organism>
<proteinExistence type="predicted"/>
<keyword evidence="2" id="KW-1185">Reference proteome</keyword>
<protein>
    <submittedName>
        <fullName evidence="1">Uncharacterized protein</fullName>
    </submittedName>
</protein>
<dbReference type="Proteomes" id="UP001234297">
    <property type="component" value="Chromosome 2"/>
</dbReference>
<evidence type="ECO:0000313" key="1">
    <source>
        <dbReference type="EMBL" id="KAJ8645265.1"/>
    </source>
</evidence>
<comment type="caution">
    <text evidence="1">The sequence shown here is derived from an EMBL/GenBank/DDBJ whole genome shotgun (WGS) entry which is preliminary data.</text>
</comment>
<sequence>MSFVSWFAMASHVPSQVPRPGYFPPGFHSNHPGTPNSSVDNMQNLQTNDPLGPPLSMLNASDLQPPASYHGPLPVSCSRPESSVFCHAGPPLTRPAQDTVSQNFASERPPGPPFSQPLSFGSRLPSLGVFPSAPMMTGPRAPPSAPMMTGPRVPPLNLNGQSMPPASTPLYGPQMWQMHPEQDASSTINPNQIPHPTQSFSLAATETSQKYQAHTFAPATRDYVIIEIGNYSP</sequence>